<feature type="domain" description="TMEM205-like" evidence="5">
    <location>
        <begin position="40"/>
        <end position="89"/>
    </location>
</feature>
<comment type="subcellular location">
    <subcellularLocation>
        <location evidence="1">Membrane</location>
    </subcellularLocation>
</comment>
<evidence type="ECO:0000256" key="3">
    <source>
        <dbReference type="ARBA" id="ARBA00022989"/>
    </source>
</evidence>
<keyword evidence="2" id="KW-0812">Transmembrane</keyword>
<evidence type="ECO:0000256" key="1">
    <source>
        <dbReference type="ARBA" id="ARBA00004370"/>
    </source>
</evidence>
<organism evidence="6 7">
    <name type="scientific">Friedmanniomyces endolithicus</name>
    <dbReference type="NCBI Taxonomy" id="329885"/>
    <lineage>
        <taxon>Eukaryota</taxon>
        <taxon>Fungi</taxon>
        <taxon>Dikarya</taxon>
        <taxon>Ascomycota</taxon>
        <taxon>Pezizomycotina</taxon>
        <taxon>Dothideomycetes</taxon>
        <taxon>Dothideomycetidae</taxon>
        <taxon>Mycosphaerellales</taxon>
        <taxon>Teratosphaeriaceae</taxon>
        <taxon>Friedmanniomyces</taxon>
    </lineage>
</organism>
<reference evidence="6 7" key="1">
    <citation type="submission" date="2017-03" db="EMBL/GenBank/DDBJ databases">
        <title>Genomes of endolithic fungi from Antarctica.</title>
        <authorList>
            <person name="Coleine C."/>
            <person name="Masonjones S."/>
            <person name="Stajich J.E."/>
        </authorList>
    </citation>
    <scope>NUCLEOTIDE SEQUENCE [LARGE SCALE GENOMIC DNA]</scope>
    <source>
        <strain evidence="6 7">CCFEE 5311</strain>
    </source>
</reference>
<dbReference type="PANTHER" id="PTHR23241:SF106">
    <property type="entry name" value="DUF4149 DOMAIN-CONTAINING PROTEIN"/>
    <property type="match status" value="1"/>
</dbReference>
<protein>
    <recommendedName>
        <fullName evidence="5">TMEM205-like domain-containing protein</fullName>
    </recommendedName>
</protein>
<evidence type="ECO:0000256" key="4">
    <source>
        <dbReference type="ARBA" id="ARBA00023136"/>
    </source>
</evidence>
<comment type="caution">
    <text evidence="6">The sequence shown here is derived from an EMBL/GenBank/DDBJ whole genome shotgun (WGS) entry which is preliminary data.</text>
</comment>
<dbReference type="PANTHER" id="PTHR23241">
    <property type="entry name" value="LATE EMBRYOGENESIS ABUNDANT PLANTS LEA-RELATED"/>
    <property type="match status" value="1"/>
</dbReference>
<dbReference type="Proteomes" id="UP000310066">
    <property type="component" value="Unassembled WGS sequence"/>
</dbReference>
<accession>A0A4U0U4V5</accession>
<name>A0A4U0U4V5_9PEZI</name>
<keyword evidence="4" id="KW-0472">Membrane</keyword>
<dbReference type="STRING" id="329885.A0A4U0U4V5"/>
<evidence type="ECO:0000313" key="6">
    <source>
        <dbReference type="EMBL" id="TKA29904.1"/>
    </source>
</evidence>
<dbReference type="InterPro" id="IPR025423">
    <property type="entry name" value="TMEM205-like"/>
</dbReference>
<sequence>MYYTALATESTLLRRVDSANPPSPTLPERNPQLILRRKDLFQTFLNGPVSYTALPRPQFSTLQQAIFPPYFTLQSLLPLVLALTWPGDSHHTTSTPLGLRGSGDVTGRLNAGYAGLLARENLWDALVPIAMMDLLTAVVVETRDGKRYYEAGPKSEEMQMLNSSFTYLHSAASISNLVGTGAMIFYGFEDIIEEVIIEEDIIEGDIFEDIIEEDIIEGDIIEDDIIEADIFEDIIDDDIIEL</sequence>
<dbReference type="OrthoDB" id="1641132at2759"/>
<proteinExistence type="predicted"/>
<dbReference type="AlphaFoldDB" id="A0A4U0U4V5"/>
<dbReference type="GO" id="GO:0016020">
    <property type="term" value="C:membrane"/>
    <property type="evidence" value="ECO:0007669"/>
    <property type="project" value="UniProtKB-SubCell"/>
</dbReference>
<dbReference type="Pfam" id="PF13664">
    <property type="entry name" value="DUF4149"/>
    <property type="match status" value="1"/>
</dbReference>
<evidence type="ECO:0000313" key="7">
    <source>
        <dbReference type="Proteomes" id="UP000310066"/>
    </source>
</evidence>
<evidence type="ECO:0000256" key="2">
    <source>
        <dbReference type="ARBA" id="ARBA00022692"/>
    </source>
</evidence>
<gene>
    <name evidence="6" type="ORF">B0A54_15030</name>
</gene>
<evidence type="ECO:0000259" key="5">
    <source>
        <dbReference type="Pfam" id="PF13664"/>
    </source>
</evidence>
<dbReference type="InterPro" id="IPR053009">
    <property type="entry name" value="Xanthocillin_Biosynth-Assoc"/>
</dbReference>
<keyword evidence="3" id="KW-1133">Transmembrane helix</keyword>
<dbReference type="EMBL" id="NAJP01000106">
    <property type="protein sequence ID" value="TKA29904.1"/>
    <property type="molecule type" value="Genomic_DNA"/>
</dbReference>